<dbReference type="AlphaFoldDB" id="A0A6S7J8U2"/>
<protein>
    <submittedName>
        <fullName evidence="5">T-complex 1 subunit theta-like</fullName>
    </submittedName>
</protein>
<accession>A0A6S7J8U2</accession>
<keyword evidence="1 4" id="KW-0547">Nucleotide-binding</keyword>
<comment type="similarity">
    <text evidence="4">Belongs to the TCP-1 chaperonin family.</text>
</comment>
<dbReference type="OrthoDB" id="1748577at2759"/>
<reference evidence="5" key="1">
    <citation type="submission" date="2020-04" db="EMBL/GenBank/DDBJ databases">
        <authorList>
            <person name="Alioto T."/>
            <person name="Alioto T."/>
            <person name="Gomez Garrido J."/>
        </authorList>
    </citation>
    <scope>NUCLEOTIDE SEQUENCE</scope>
    <source>
        <strain evidence="5">A484AB</strain>
    </source>
</reference>
<dbReference type="InterPro" id="IPR017998">
    <property type="entry name" value="Chaperone_TCP-1"/>
</dbReference>
<evidence type="ECO:0000313" key="5">
    <source>
        <dbReference type="EMBL" id="CAB4025420.1"/>
    </source>
</evidence>
<evidence type="ECO:0000256" key="2">
    <source>
        <dbReference type="ARBA" id="ARBA00022840"/>
    </source>
</evidence>
<organism evidence="5 6">
    <name type="scientific">Paramuricea clavata</name>
    <name type="common">Red gorgonian</name>
    <name type="synonym">Violescent sea-whip</name>
    <dbReference type="NCBI Taxonomy" id="317549"/>
    <lineage>
        <taxon>Eukaryota</taxon>
        <taxon>Metazoa</taxon>
        <taxon>Cnidaria</taxon>
        <taxon>Anthozoa</taxon>
        <taxon>Octocorallia</taxon>
        <taxon>Malacalcyonacea</taxon>
        <taxon>Plexauridae</taxon>
        <taxon>Paramuricea</taxon>
    </lineage>
</organism>
<dbReference type="InterPro" id="IPR027410">
    <property type="entry name" value="TCP-1-like_intermed_sf"/>
</dbReference>
<evidence type="ECO:0000256" key="1">
    <source>
        <dbReference type="ARBA" id="ARBA00022741"/>
    </source>
</evidence>
<dbReference type="GO" id="GO:0005524">
    <property type="term" value="F:ATP binding"/>
    <property type="evidence" value="ECO:0007669"/>
    <property type="project" value="UniProtKB-KW"/>
</dbReference>
<sequence length="250" mass="27108">METIPRNVQLYIDHIDKLNFMTPLQLGERFLNLNTICKSIGVTILIIFRFLRRQMVSPKKLGAWGGGGVTTEREESAISTIIVRGSTDSIMDDIERAIDDGVNTYKQLTKDGRCLPGAGATEIELAMQLATYAETFSGLEQYAIKKFAEALEVFPKVLAETSGVKGNEVISQLYASHNDGKKNSGFDIEAGNASLKDVAEAGIYDPLAVKQNAIKMASNAAVTILRVDQIIMAKPAGGPKPRAGGNRDDD</sequence>
<dbReference type="EMBL" id="CACRXK020013594">
    <property type="protein sequence ID" value="CAB4025420.1"/>
    <property type="molecule type" value="Genomic_DNA"/>
</dbReference>
<dbReference type="Pfam" id="PF00118">
    <property type="entry name" value="Cpn60_TCP1"/>
    <property type="match status" value="1"/>
</dbReference>
<dbReference type="Gene3D" id="1.10.560.10">
    <property type="entry name" value="GroEL-like equatorial domain"/>
    <property type="match status" value="1"/>
</dbReference>
<evidence type="ECO:0000256" key="3">
    <source>
        <dbReference type="ARBA" id="ARBA00023186"/>
    </source>
</evidence>
<comment type="caution">
    <text evidence="5">The sequence shown here is derived from an EMBL/GenBank/DDBJ whole genome shotgun (WGS) entry which is preliminary data.</text>
</comment>
<dbReference type="InterPro" id="IPR002423">
    <property type="entry name" value="Cpn60/GroEL/TCP-1"/>
</dbReference>
<dbReference type="Proteomes" id="UP001152795">
    <property type="component" value="Unassembled WGS sequence"/>
</dbReference>
<evidence type="ECO:0000256" key="4">
    <source>
        <dbReference type="RuleBase" id="RU004187"/>
    </source>
</evidence>
<dbReference type="GO" id="GO:0140662">
    <property type="term" value="F:ATP-dependent protein folding chaperone"/>
    <property type="evidence" value="ECO:0007669"/>
    <property type="project" value="InterPro"/>
</dbReference>
<dbReference type="PANTHER" id="PTHR11353">
    <property type="entry name" value="CHAPERONIN"/>
    <property type="match status" value="1"/>
</dbReference>
<dbReference type="SUPFAM" id="SSF48592">
    <property type="entry name" value="GroEL equatorial domain-like"/>
    <property type="match status" value="1"/>
</dbReference>
<dbReference type="InterPro" id="IPR027413">
    <property type="entry name" value="GROEL-like_equatorial_sf"/>
</dbReference>
<keyword evidence="6" id="KW-1185">Reference proteome</keyword>
<keyword evidence="3 4" id="KW-0143">Chaperone</keyword>
<gene>
    <name evidence="5" type="ORF">PACLA_8A041778</name>
</gene>
<dbReference type="Gene3D" id="3.30.260.10">
    <property type="entry name" value="TCP-1-like chaperonin intermediate domain"/>
    <property type="match status" value="1"/>
</dbReference>
<dbReference type="PRINTS" id="PR00304">
    <property type="entry name" value="TCOMPLEXTCP1"/>
</dbReference>
<proteinExistence type="inferred from homology"/>
<keyword evidence="2 4" id="KW-0067">ATP-binding</keyword>
<evidence type="ECO:0000313" key="6">
    <source>
        <dbReference type="Proteomes" id="UP001152795"/>
    </source>
</evidence>
<name>A0A6S7J8U2_PARCT</name>